<gene>
    <name evidence="1" type="ORF">PTKU64_54010</name>
</gene>
<evidence type="ECO:0000313" key="2">
    <source>
        <dbReference type="Proteomes" id="UP001319874"/>
    </source>
</evidence>
<proteinExistence type="predicted"/>
<dbReference type="EMBL" id="AP024956">
    <property type="protein sequence ID" value="BCZ81726.1"/>
    <property type="molecule type" value="Genomic_DNA"/>
</dbReference>
<protein>
    <submittedName>
        <fullName evidence="1">Uncharacterized protein</fullName>
    </submittedName>
</protein>
<organism evidence="1 2">
    <name type="scientific">Paraburkholderia terrae</name>
    <dbReference type="NCBI Taxonomy" id="311230"/>
    <lineage>
        <taxon>Bacteria</taxon>
        <taxon>Pseudomonadati</taxon>
        <taxon>Pseudomonadota</taxon>
        <taxon>Betaproteobacteria</taxon>
        <taxon>Burkholderiales</taxon>
        <taxon>Burkholderiaceae</taxon>
        <taxon>Paraburkholderia</taxon>
    </lineage>
</organism>
<keyword evidence="2" id="KW-1185">Reference proteome</keyword>
<reference evidence="1 2" key="1">
    <citation type="journal article" date="2022" name="Front. Microbiol.">
        <title>Identification and characterization of a novel class of self-sufficient cytochrome P450 hydroxylase involved in cyclohexanecarboxylate degradation in Paraburkholderia terrae strain KU-64.</title>
        <authorList>
            <person name="Yamamoto T."/>
            <person name="Hasegawa Y."/>
            <person name="Iwaki H."/>
        </authorList>
    </citation>
    <scope>NUCLEOTIDE SEQUENCE [LARGE SCALE GENOMIC DNA]</scope>
    <source>
        <strain evidence="1 2">KU-64</strain>
    </source>
</reference>
<dbReference type="Proteomes" id="UP001319874">
    <property type="component" value="Chromosome 2"/>
</dbReference>
<evidence type="ECO:0000313" key="1">
    <source>
        <dbReference type="EMBL" id="BCZ81726.1"/>
    </source>
</evidence>
<name>A0ABM7TSU5_9BURK</name>
<accession>A0ABM7TSU5</accession>
<sequence>MCLFRETTMKEKAVSAEASAPERVVSAAREVQAASQRLEAPYAQAPDEQPSTLELARFLAVVDSESEAEQVGLEWARAWVDGHV</sequence>